<organism evidence="3 4">
    <name type="scientific">Longibacter salinarum</name>
    <dbReference type="NCBI Taxonomy" id="1850348"/>
    <lineage>
        <taxon>Bacteria</taxon>
        <taxon>Pseudomonadati</taxon>
        <taxon>Rhodothermota</taxon>
        <taxon>Rhodothermia</taxon>
        <taxon>Rhodothermales</taxon>
        <taxon>Salisaetaceae</taxon>
        <taxon>Longibacter</taxon>
    </lineage>
</organism>
<dbReference type="RefSeq" id="WP_098073809.1">
    <property type="nucleotide sequence ID" value="NZ_PDEQ01000001.1"/>
</dbReference>
<dbReference type="OrthoDB" id="783596at2"/>
<dbReference type="InterPro" id="IPR011059">
    <property type="entry name" value="Metal-dep_hydrolase_composite"/>
</dbReference>
<dbReference type="PANTHER" id="PTHR43135:SF3">
    <property type="entry name" value="ALPHA-D-RIBOSE 1-METHYLPHOSPHONATE 5-TRIPHOSPHATE DIPHOSPHATASE"/>
    <property type="match status" value="1"/>
</dbReference>
<feature type="domain" description="Amidohydrolase-related" evidence="2">
    <location>
        <begin position="315"/>
        <end position="412"/>
    </location>
</feature>
<sequence>MPIRFFSYLLLLFFIAGPVADAAHGQKRPGRQGTYALTNARIVPVTSSAIENGTVLVRSDTIAALGTDVTVPSDAEVIDASGLTVYPGLFDGGTRLGLVEVGSLDETRDFSEIGELTPQMKALTAVNPNSVNIPVTRVNGVTTVLTAPTGGLFPGTAALIDLHGYTPSQMHQSGVELIVLDFPSTGRRGRWDQRSNEEIEKAAKKAMDKLNETWDEAELYARIDSARAATDRSTQDMEYVPAMNALAGVVKGDMPLLVRASKAADIEAALEWADERGLTDQIVLSGAAEGWRVAEKIADANVPVIAGPVLSVPTRDSDRYDKPYRNAALLHDAGVQVALRTGDAENVRNLPFHAGFAAAYGMSKDDALAAITIEPARIFGVDDRLGSLEVGKQANLFVTDGDPFETKTKVRHLFIQGYKIPMESRHTKLYNEFLNRNPGVQE</sequence>
<comment type="caution">
    <text evidence="3">The sequence shown here is derived from an EMBL/GenBank/DDBJ whole genome shotgun (WGS) entry which is preliminary data.</text>
</comment>
<dbReference type="EMBL" id="PDEQ01000001">
    <property type="protein sequence ID" value="PEN14911.1"/>
    <property type="molecule type" value="Genomic_DNA"/>
</dbReference>
<keyword evidence="1" id="KW-0732">Signal</keyword>
<dbReference type="PANTHER" id="PTHR43135">
    <property type="entry name" value="ALPHA-D-RIBOSE 1-METHYLPHOSPHONATE 5-TRIPHOSPHATE DIPHOSPHATASE"/>
    <property type="match status" value="1"/>
</dbReference>
<evidence type="ECO:0000256" key="1">
    <source>
        <dbReference type="SAM" id="SignalP"/>
    </source>
</evidence>
<name>A0A2A8D1Z5_9BACT</name>
<dbReference type="GO" id="GO:0016810">
    <property type="term" value="F:hydrolase activity, acting on carbon-nitrogen (but not peptide) bonds"/>
    <property type="evidence" value="ECO:0007669"/>
    <property type="project" value="InterPro"/>
</dbReference>
<keyword evidence="4" id="KW-1185">Reference proteome</keyword>
<protein>
    <submittedName>
        <fullName evidence="3">Amidohydrolase</fullName>
    </submittedName>
</protein>
<dbReference type="InterPro" id="IPR032466">
    <property type="entry name" value="Metal_Hydrolase"/>
</dbReference>
<dbReference type="AlphaFoldDB" id="A0A2A8D1Z5"/>
<keyword evidence="3" id="KW-0378">Hydrolase</keyword>
<evidence type="ECO:0000313" key="3">
    <source>
        <dbReference type="EMBL" id="PEN14911.1"/>
    </source>
</evidence>
<dbReference type="SUPFAM" id="SSF51556">
    <property type="entry name" value="Metallo-dependent hydrolases"/>
    <property type="match status" value="1"/>
</dbReference>
<dbReference type="InterPro" id="IPR051781">
    <property type="entry name" value="Metallo-dep_Hydrolase"/>
</dbReference>
<dbReference type="Gene3D" id="3.20.20.140">
    <property type="entry name" value="Metal-dependent hydrolases"/>
    <property type="match status" value="1"/>
</dbReference>
<feature type="signal peptide" evidence="1">
    <location>
        <begin position="1"/>
        <end position="22"/>
    </location>
</feature>
<feature type="chain" id="PRO_5013128965" evidence="1">
    <location>
        <begin position="23"/>
        <end position="442"/>
    </location>
</feature>
<dbReference type="InterPro" id="IPR006680">
    <property type="entry name" value="Amidohydro-rel"/>
</dbReference>
<dbReference type="Pfam" id="PF01979">
    <property type="entry name" value="Amidohydro_1"/>
    <property type="match status" value="1"/>
</dbReference>
<dbReference type="SUPFAM" id="SSF51338">
    <property type="entry name" value="Composite domain of metallo-dependent hydrolases"/>
    <property type="match status" value="1"/>
</dbReference>
<evidence type="ECO:0000313" key="4">
    <source>
        <dbReference type="Proteomes" id="UP000220102"/>
    </source>
</evidence>
<evidence type="ECO:0000259" key="2">
    <source>
        <dbReference type="Pfam" id="PF01979"/>
    </source>
</evidence>
<proteinExistence type="predicted"/>
<reference evidence="3 4" key="1">
    <citation type="submission" date="2017-10" db="EMBL/GenBank/DDBJ databases">
        <title>Draft genome of Longibacter Salinarum.</title>
        <authorList>
            <person name="Goh K.M."/>
            <person name="Shamsir M.S."/>
            <person name="Lim S.W."/>
        </authorList>
    </citation>
    <scope>NUCLEOTIDE SEQUENCE [LARGE SCALE GENOMIC DNA]</scope>
    <source>
        <strain evidence="3 4">KCTC 52045</strain>
    </source>
</reference>
<dbReference type="Proteomes" id="UP000220102">
    <property type="component" value="Unassembled WGS sequence"/>
</dbReference>
<gene>
    <name evidence="3" type="ORF">CRI94_01045</name>
</gene>
<accession>A0A2A8D1Z5</accession>